<proteinExistence type="predicted"/>
<dbReference type="Proteomes" id="UP000676310">
    <property type="component" value="Unassembled WGS sequence"/>
</dbReference>
<dbReference type="OrthoDB" id="3793057at2759"/>
<dbReference type="Gene3D" id="1.25.40.10">
    <property type="entry name" value="Tetratricopeptide repeat domain"/>
    <property type="match status" value="1"/>
</dbReference>
<reference evidence="1" key="1">
    <citation type="submission" date="2021-05" db="EMBL/GenBank/DDBJ databases">
        <authorList>
            <person name="Stam R."/>
        </authorList>
    </citation>
    <scope>NUCLEOTIDE SEQUENCE</scope>
    <source>
        <strain evidence="1">CS162</strain>
    </source>
</reference>
<evidence type="ECO:0000313" key="2">
    <source>
        <dbReference type="Proteomes" id="UP000676310"/>
    </source>
</evidence>
<dbReference type="InterPro" id="IPR011990">
    <property type="entry name" value="TPR-like_helical_dom_sf"/>
</dbReference>
<organism evidence="1 2">
    <name type="scientific">Alternaria atra</name>
    <dbReference type="NCBI Taxonomy" id="119953"/>
    <lineage>
        <taxon>Eukaryota</taxon>
        <taxon>Fungi</taxon>
        <taxon>Dikarya</taxon>
        <taxon>Ascomycota</taxon>
        <taxon>Pezizomycotina</taxon>
        <taxon>Dothideomycetes</taxon>
        <taxon>Pleosporomycetidae</taxon>
        <taxon>Pleosporales</taxon>
        <taxon>Pleosporineae</taxon>
        <taxon>Pleosporaceae</taxon>
        <taxon>Alternaria</taxon>
        <taxon>Alternaria sect. Ulocladioides</taxon>
    </lineage>
</organism>
<dbReference type="EMBL" id="CAJRGZ010000014">
    <property type="protein sequence ID" value="CAG5138812.1"/>
    <property type="molecule type" value="Genomic_DNA"/>
</dbReference>
<protein>
    <submittedName>
        <fullName evidence="1">Uncharacterized protein</fullName>
    </submittedName>
</protein>
<dbReference type="AlphaFoldDB" id="A0A8J2HRY3"/>
<sequence length="186" mass="20867">MFLFKNWNIGEHGYKLGTECYSQQKYAEADPLLRQSAEQREKVLGADHEDTLASKELSRKVTLAQAPAAITNTLADTVSRRLSDFFAEGNQRQTAYTDSGIQQVSLLLGQVNLQWSKVPVTYIVLRAIGCLDLLNTFIDLGFSDHWFPVTERSLPPCLRPSRRSQFVAAQDLVMTKSVDLEKGEKG</sequence>
<evidence type="ECO:0000313" key="1">
    <source>
        <dbReference type="EMBL" id="CAG5138812.1"/>
    </source>
</evidence>
<keyword evidence="2" id="KW-1185">Reference proteome</keyword>
<dbReference type="RefSeq" id="XP_043163973.1">
    <property type="nucleotide sequence ID" value="XM_043308038.1"/>
</dbReference>
<accession>A0A8J2HRY3</accession>
<name>A0A8J2HRY3_9PLEO</name>
<dbReference type="GeneID" id="67016107"/>
<gene>
    <name evidence="1" type="ORF">ALTATR162_LOCUS444</name>
</gene>
<comment type="caution">
    <text evidence="1">The sequence shown here is derived from an EMBL/GenBank/DDBJ whole genome shotgun (WGS) entry which is preliminary data.</text>
</comment>